<dbReference type="PROSITE" id="PS51379">
    <property type="entry name" value="4FE4S_FER_2"/>
    <property type="match status" value="2"/>
</dbReference>
<comment type="similarity">
    <text evidence="6">Belongs to the methyl-accepting chemotaxis (MCP) protein family.</text>
</comment>
<dbReference type="eggNOG" id="COG4624">
    <property type="taxonomic scope" value="Bacteria"/>
</dbReference>
<dbReference type="Gene3D" id="1.10.287.950">
    <property type="entry name" value="Methyl-accepting chemotaxis protein"/>
    <property type="match status" value="1"/>
</dbReference>
<dbReference type="GO" id="GO:0046872">
    <property type="term" value="F:metal ion binding"/>
    <property type="evidence" value="ECO:0007669"/>
    <property type="project" value="UniProtKB-KW"/>
</dbReference>
<dbReference type="GO" id="GO:0006935">
    <property type="term" value="P:chemotaxis"/>
    <property type="evidence" value="ECO:0007669"/>
    <property type="project" value="InterPro"/>
</dbReference>
<organism evidence="12 13">
    <name type="scientific">Syntrophobotulus glycolicus (strain DSM 8271 / FlGlyR)</name>
    <dbReference type="NCBI Taxonomy" id="645991"/>
    <lineage>
        <taxon>Bacteria</taxon>
        <taxon>Bacillati</taxon>
        <taxon>Bacillota</taxon>
        <taxon>Clostridia</taxon>
        <taxon>Eubacteriales</taxon>
        <taxon>Desulfitobacteriaceae</taxon>
        <taxon>Syntrophobotulus</taxon>
    </lineage>
</organism>
<dbReference type="PROSITE" id="PS50111">
    <property type="entry name" value="CHEMOTAXIS_TRANSDUC_2"/>
    <property type="match status" value="1"/>
</dbReference>
<evidence type="ECO:0000256" key="3">
    <source>
        <dbReference type="ARBA" id="ARBA00023004"/>
    </source>
</evidence>
<feature type="domain" description="Methyl-accepting transducer" evidence="9">
    <location>
        <begin position="441"/>
        <end position="639"/>
    </location>
</feature>
<evidence type="ECO:0000259" key="10">
    <source>
        <dbReference type="PROSITE" id="PS51379"/>
    </source>
</evidence>
<name>F0SXJ5_SYNGF</name>
<keyword evidence="5 7" id="KW-0807">Transducer</keyword>
<evidence type="ECO:0000256" key="7">
    <source>
        <dbReference type="PROSITE-ProRule" id="PRU00284"/>
    </source>
</evidence>
<feature type="domain" description="4Fe-4S ferredoxin-type" evidence="10">
    <location>
        <begin position="7"/>
        <end position="37"/>
    </location>
</feature>
<dbReference type="SUPFAM" id="SSF58104">
    <property type="entry name" value="Methyl-accepting chemotaxis protein (MCP) signaling domain"/>
    <property type="match status" value="1"/>
</dbReference>
<dbReference type="Pfam" id="PF02906">
    <property type="entry name" value="Fe_hyd_lg_C"/>
    <property type="match status" value="1"/>
</dbReference>
<dbReference type="Gene3D" id="3.30.70.20">
    <property type="match status" value="1"/>
</dbReference>
<dbReference type="HOGENOM" id="CLU_027268_0_0_9"/>
<dbReference type="Pfam" id="PF13237">
    <property type="entry name" value="Fer4_10"/>
    <property type="match status" value="1"/>
</dbReference>
<dbReference type="SMART" id="SM00283">
    <property type="entry name" value="MA"/>
    <property type="match status" value="1"/>
</dbReference>
<gene>
    <name evidence="12" type="ordered locus">Sgly_0375</name>
</gene>
<dbReference type="SUPFAM" id="SSF53920">
    <property type="entry name" value="Fe-only hydrogenase"/>
    <property type="match status" value="1"/>
</dbReference>
<keyword evidence="2" id="KW-0479">Metal-binding</keyword>
<reference evidence="12 13" key="1">
    <citation type="journal article" date="2011" name="Stand. Genomic Sci.">
        <title>Complete genome sequence of Syntrophobotulus glycolicus type strain (FlGlyR).</title>
        <authorList>
            <person name="Han C."/>
            <person name="Mwirichia R."/>
            <person name="Chertkov O."/>
            <person name="Held B."/>
            <person name="Lapidus A."/>
            <person name="Nolan M."/>
            <person name="Lucas S."/>
            <person name="Hammon N."/>
            <person name="Deshpande S."/>
            <person name="Cheng J.F."/>
            <person name="Tapia R."/>
            <person name="Goodwin L."/>
            <person name="Pitluck S."/>
            <person name="Huntemann M."/>
            <person name="Liolios K."/>
            <person name="Ivanova N."/>
            <person name="Pagani I."/>
            <person name="Mavromatis K."/>
            <person name="Ovchinikova G."/>
            <person name="Pati A."/>
            <person name="Chen A."/>
            <person name="Palaniappan K."/>
            <person name="Land M."/>
            <person name="Hauser L."/>
            <person name="Brambilla E.M."/>
            <person name="Rohde M."/>
            <person name="Spring S."/>
            <person name="Sikorski J."/>
            <person name="Goker M."/>
            <person name="Woyke T."/>
            <person name="Bristow J."/>
            <person name="Eisen J.A."/>
            <person name="Markowitz V."/>
            <person name="Hugenholtz P."/>
            <person name="Kyrpides N.C."/>
            <person name="Klenk H.P."/>
            <person name="Detter J.C."/>
        </authorList>
    </citation>
    <scope>NUCLEOTIDE SEQUENCE [LARGE SCALE GENOMIC DNA]</scope>
    <source>
        <strain evidence="13">DSM 8271 / FlGlyR</strain>
    </source>
</reference>
<evidence type="ECO:0000256" key="6">
    <source>
        <dbReference type="ARBA" id="ARBA00029447"/>
    </source>
</evidence>
<keyword evidence="3" id="KW-0408">Iron</keyword>
<evidence type="ECO:0000256" key="1">
    <source>
        <dbReference type="ARBA" id="ARBA00022485"/>
    </source>
</evidence>
<dbReference type="PANTHER" id="PTHR32089">
    <property type="entry name" value="METHYL-ACCEPTING CHEMOTAXIS PROTEIN MCPB"/>
    <property type="match status" value="1"/>
</dbReference>
<dbReference type="PANTHER" id="PTHR32089:SF112">
    <property type="entry name" value="LYSOZYME-LIKE PROTEIN-RELATED"/>
    <property type="match status" value="1"/>
</dbReference>
<evidence type="ECO:0000259" key="9">
    <source>
        <dbReference type="PROSITE" id="PS50111"/>
    </source>
</evidence>
<feature type="coiled-coil region" evidence="8">
    <location>
        <begin position="496"/>
        <end position="523"/>
    </location>
</feature>
<dbReference type="GO" id="GO:0004888">
    <property type="term" value="F:transmembrane signaling receptor activity"/>
    <property type="evidence" value="ECO:0007669"/>
    <property type="project" value="InterPro"/>
</dbReference>
<keyword evidence="8" id="KW-0175">Coiled coil</keyword>
<evidence type="ECO:0000259" key="11">
    <source>
        <dbReference type="PROSITE" id="PS51656"/>
    </source>
</evidence>
<dbReference type="OrthoDB" id="9798098at2"/>
<sequence>MGERLTDLVNTHEEKCQGCNKCIRHCPVDANVAYADEEGKIKVKVQAELCINCGECIEVCDHEAREFYDDTEAFFADLKNGKKITVISAPAVRTNFEDYKKIFGFLKARGVEYIYDVSFGADITTWAYLKAIKEKKLTSVIAQPCPAIVGYVEKYKPGLLNYLSPIHSPMMCTAIYLRKYKKISSSIAFLSPCIAKKNEMEKTNGIISYNVTYKNIEKYMKDNGLAMNSFEDKDFDFIDLSLGFLYSRPGGLKENIEAVIDHAWVKQIEGTEIAYEYLDHYQERIHNQKPVPLVVDILNCSQGCNIGSAACADRKMIDDIDHKFNQMKTETIDKNTKGRLTKKFRWIGEKFDKELKLDDFVREYDKDGAVPAKRIPSDSEAEQIFKSMYKNDEAACNINCTACGCNTCYDLVVDVFNGINIVENCMDYTRNKVLAETVKNNETNAMLEEIEHLSNERLNKANELKENVNIIKDSLTELGTANEESTRTLTGITNRAEETVRTASALKERIDQMNDKLKSFVDASKQIVDIANQTNLLSLNAAIEAARAGEHGRGFAVVAEEVQKLAEQSGQVVKSTINDEEIMLLLLKEISDVAVELGKQMNDVSNQISDALKSGEQITSTGQSILAAVETMVENNQFS</sequence>
<dbReference type="InterPro" id="IPR017896">
    <property type="entry name" value="4Fe4S_Fe-S-bd"/>
</dbReference>
<accession>F0SXJ5</accession>
<dbReference type="eggNOG" id="COG2221">
    <property type="taxonomic scope" value="Bacteria"/>
</dbReference>
<dbReference type="InterPro" id="IPR004108">
    <property type="entry name" value="Fe_hydrogenase_lsu_C"/>
</dbReference>
<dbReference type="EMBL" id="CP002547">
    <property type="protein sequence ID" value="ADY54741.1"/>
    <property type="molecule type" value="Genomic_DNA"/>
</dbReference>
<dbReference type="PROSITE" id="PS00198">
    <property type="entry name" value="4FE4S_FER_1"/>
    <property type="match status" value="1"/>
</dbReference>
<dbReference type="InterPro" id="IPR009016">
    <property type="entry name" value="Fe_hydrogenase"/>
</dbReference>
<dbReference type="InterPro" id="IPR017900">
    <property type="entry name" value="4Fe4S_Fe_S_CS"/>
</dbReference>
<dbReference type="SUPFAM" id="SSF54862">
    <property type="entry name" value="4Fe-4S ferredoxins"/>
    <property type="match status" value="1"/>
</dbReference>
<dbReference type="GO" id="GO:0051539">
    <property type="term" value="F:4 iron, 4 sulfur cluster binding"/>
    <property type="evidence" value="ECO:0007669"/>
    <property type="project" value="UniProtKB-KW"/>
</dbReference>
<feature type="domain" description="4Fe-4S" evidence="11">
    <location>
        <begin position="380"/>
        <end position="442"/>
    </location>
</feature>
<evidence type="ECO:0000256" key="4">
    <source>
        <dbReference type="ARBA" id="ARBA00023014"/>
    </source>
</evidence>
<dbReference type="InterPro" id="IPR004090">
    <property type="entry name" value="Chemotax_Me-accpt_rcpt"/>
</dbReference>
<dbReference type="Proteomes" id="UP000007488">
    <property type="component" value="Chromosome"/>
</dbReference>
<dbReference type="eggNOG" id="COG0840">
    <property type="taxonomic scope" value="Bacteria"/>
</dbReference>
<keyword evidence="13" id="KW-1185">Reference proteome</keyword>
<dbReference type="Gene3D" id="3.40.950.10">
    <property type="entry name" value="Fe-only Hydrogenase (Larger Subunit), Chain L, domain 3"/>
    <property type="match status" value="1"/>
</dbReference>
<protein>
    <submittedName>
        <fullName evidence="12">Methyl-accepting chemotaxis sensory transducer</fullName>
    </submittedName>
</protein>
<dbReference type="Pfam" id="PF00015">
    <property type="entry name" value="MCPsignal"/>
    <property type="match status" value="1"/>
</dbReference>
<evidence type="ECO:0000313" key="13">
    <source>
        <dbReference type="Proteomes" id="UP000007488"/>
    </source>
</evidence>
<evidence type="ECO:0000313" key="12">
    <source>
        <dbReference type="EMBL" id="ADY54741.1"/>
    </source>
</evidence>
<dbReference type="GO" id="GO:0016020">
    <property type="term" value="C:membrane"/>
    <property type="evidence" value="ECO:0007669"/>
    <property type="project" value="InterPro"/>
</dbReference>
<dbReference type="RefSeq" id="WP_013623612.1">
    <property type="nucleotide sequence ID" value="NC_015172.1"/>
</dbReference>
<reference evidence="13" key="2">
    <citation type="submission" date="2011-02" db="EMBL/GenBank/DDBJ databases">
        <title>The complete genome of Syntrophobotulus glycolicus DSM 8271.</title>
        <authorList>
            <person name="Lucas S."/>
            <person name="Copeland A."/>
            <person name="Lapidus A."/>
            <person name="Bruce D."/>
            <person name="Goodwin L."/>
            <person name="Pitluck S."/>
            <person name="Kyrpides N."/>
            <person name="Mavromatis K."/>
            <person name="Pagani I."/>
            <person name="Ivanova N."/>
            <person name="Mikhailova N."/>
            <person name="Chertkov O."/>
            <person name="Held B."/>
            <person name="Detter J.C."/>
            <person name="Tapia R."/>
            <person name="Han C."/>
            <person name="Land M."/>
            <person name="Hauser L."/>
            <person name="Markowitz V."/>
            <person name="Cheng J.-F."/>
            <person name="Hugenholtz P."/>
            <person name="Woyke T."/>
            <person name="Wu D."/>
            <person name="Spring S."/>
            <person name="Schroeder M."/>
            <person name="Brambilla E."/>
            <person name="Klenk H.-P."/>
            <person name="Eisen J.A."/>
        </authorList>
    </citation>
    <scope>NUCLEOTIDE SEQUENCE [LARGE SCALE GENOMIC DNA]</scope>
    <source>
        <strain evidence="13">DSM 8271 / FlGlyR</strain>
    </source>
</reference>
<evidence type="ECO:0000256" key="8">
    <source>
        <dbReference type="SAM" id="Coils"/>
    </source>
</evidence>
<dbReference type="KEGG" id="sgy:Sgly_0375"/>
<feature type="domain" description="4Fe-4S ferredoxin-type" evidence="10">
    <location>
        <begin position="41"/>
        <end position="70"/>
    </location>
</feature>
<dbReference type="InterPro" id="IPR007202">
    <property type="entry name" value="4Fe-4S_dom"/>
</dbReference>
<evidence type="ECO:0000256" key="5">
    <source>
        <dbReference type="ARBA" id="ARBA00023224"/>
    </source>
</evidence>
<dbReference type="PROSITE" id="PS51656">
    <property type="entry name" value="4FE4S"/>
    <property type="match status" value="1"/>
</dbReference>
<dbReference type="AlphaFoldDB" id="F0SXJ5"/>
<dbReference type="GO" id="GO:0007165">
    <property type="term" value="P:signal transduction"/>
    <property type="evidence" value="ECO:0007669"/>
    <property type="project" value="UniProtKB-KW"/>
</dbReference>
<dbReference type="STRING" id="645991.Sgly_0375"/>
<dbReference type="InterPro" id="IPR004089">
    <property type="entry name" value="MCPsignal_dom"/>
</dbReference>
<dbReference type="PRINTS" id="PR00260">
    <property type="entry name" value="CHEMTRNSDUCR"/>
</dbReference>
<keyword evidence="4" id="KW-0411">Iron-sulfur</keyword>
<dbReference type="Gene3D" id="3.40.50.1780">
    <property type="match status" value="1"/>
</dbReference>
<proteinExistence type="inferred from homology"/>
<keyword evidence="1" id="KW-0004">4Fe-4S</keyword>
<evidence type="ECO:0000256" key="2">
    <source>
        <dbReference type="ARBA" id="ARBA00022723"/>
    </source>
</evidence>